<dbReference type="FunFam" id="1.10.760.10:FF:000010">
    <property type="entry name" value="Predicted thiol oxidoreductase"/>
    <property type="match status" value="1"/>
</dbReference>
<accession>K9E1C4</accession>
<dbReference type="Pfam" id="PF06537">
    <property type="entry name" value="DHOR"/>
    <property type="match status" value="1"/>
</dbReference>
<keyword evidence="3 4" id="KW-0408">Iron</keyword>
<keyword evidence="2 4" id="KW-0479">Metal-binding</keyword>
<proteinExistence type="predicted"/>
<dbReference type="GO" id="GO:0004130">
    <property type="term" value="F:cytochrome-c peroxidase activity"/>
    <property type="evidence" value="ECO:0007669"/>
    <property type="project" value="TreeGrafter"/>
</dbReference>
<name>K9E1C4_9BACE</name>
<dbReference type="GO" id="GO:0009055">
    <property type="term" value="F:electron transfer activity"/>
    <property type="evidence" value="ECO:0007669"/>
    <property type="project" value="InterPro"/>
</dbReference>
<evidence type="ECO:0000256" key="2">
    <source>
        <dbReference type="ARBA" id="ARBA00022723"/>
    </source>
</evidence>
<dbReference type="GO" id="GO:0020037">
    <property type="term" value="F:heme binding"/>
    <property type="evidence" value="ECO:0007669"/>
    <property type="project" value="InterPro"/>
</dbReference>
<dbReference type="PIRSF" id="PIRSF028099">
    <property type="entry name" value="DUF1111"/>
    <property type="match status" value="1"/>
</dbReference>
<dbReference type="HOGENOM" id="CLU_033900_1_0_10"/>
<feature type="domain" description="Cytochrome c" evidence="5">
    <location>
        <begin position="346"/>
        <end position="490"/>
    </location>
</feature>
<dbReference type="Proteomes" id="UP000009872">
    <property type="component" value="Unassembled WGS sequence"/>
</dbReference>
<protein>
    <recommendedName>
        <fullName evidence="5">Cytochrome c domain-containing protein</fullName>
    </recommendedName>
</protein>
<evidence type="ECO:0000313" key="6">
    <source>
        <dbReference type="EMBL" id="EKU89421.1"/>
    </source>
</evidence>
<dbReference type="InterPro" id="IPR009056">
    <property type="entry name" value="Cyt_c-like_dom"/>
</dbReference>
<dbReference type="PANTHER" id="PTHR30600:SF4">
    <property type="entry name" value="CYTOCHROME C DOMAIN-CONTAINING PROTEIN"/>
    <property type="match status" value="1"/>
</dbReference>
<gene>
    <name evidence="6" type="ORF">HMPREF9447_03400</name>
</gene>
<dbReference type="InterPro" id="IPR036909">
    <property type="entry name" value="Cyt_c-like_dom_sf"/>
</dbReference>
<dbReference type="InterPro" id="IPR010538">
    <property type="entry name" value="DHOR"/>
</dbReference>
<dbReference type="STRING" id="742727.HMPREF9447_03400"/>
<keyword evidence="7" id="KW-1185">Reference proteome</keyword>
<keyword evidence="1 4" id="KW-0349">Heme</keyword>
<dbReference type="PATRIC" id="fig|742727.4.peg.3475"/>
<comment type="caution">
    <text evidence="6">The sequence shown here is derived from an EMBL/GenBank/DDBJ whole genome shotgun (WGS) entry which is preliminary data.</text>
</comment>
<dbReference type="InterPro" id="IPR051395">
    <property type="entry name" value="Cytochrome_c_Peroxidase/MauG"/>
</dbReference>
<dbReference type="EMBL" id="ADLF01000014">
    <property type="protein sequence ID" value="EKU89421.1"/>
    <property type="molecule type" value="Genomic_DNA"/>
</dbReference>
<dbReference type="SUPFAM" id="SSF46626">
    <property type="entry name" value="Cytochrome c"/>
    <property type="match status" value="1"/>
</dbReference>
<dbReference type="PANTHER" id="PTHR30600">
    <property type="entry name" value="CYTOCHROME C PEROXIDASE-RELATED"/>
    <property type="match status" value="1"/>
</dbReference>
<evidence type="ECO:0000313" key="7">
    <source>
        <dbReference type="Proteomes" id="UP000009872"/>
    </source>
</evidence>
<sequence length="490" mass="54609">MLVTYFAIIIQERMNGLLKYLFSICYSLLVLCACENDGIDVDDIEVPSGFALSAGTATNFLTSSFAYDRSADWITGEYDKRFTRGDKLYDDNRTSSSGIGGGLGPVYAGYSCGSCHRNAGRTQPTLWSEGGSGSSGFSSMLVYISRKNGAFFQDYGRVLHDQAIYGVKPEGKLKVEYTYETFQFPDGEKYELCKPNYSIYEWYADSIKPEDLFCTVRIPLRHVGMGQMMALDPVEIEALAAKSNYPEYGISGRCNYITERGVRSLGLSGNKAQHADLTVELGFSSDMGVTNSRYPEEICEGQAQVNQGSMMGLSYAQLEVSTEEMENVDLYMQSLSVPARRNINDEQVKRGEQNFYKAKCHLCHVTTLHTKPRGSVLLNGTRLPWLGSQTIHPYSDFLLHDMGSEIMGVGLNDNYVSGLARGNEWRTTPLWGVGLQETVNGHTYFLHDGRARNFVEAIMWHGGEGEASKNLFKKMSKEDRDAMVAFLKSL</sequence>
<evidence type="ECO:0000256" key="3">
    <source>
        <dbReference type="ARBA" id="ARBA00023004"/>
    </source>
</evidence>
<reference evidence="6 7" key="1">
    <citation type="submission" date="2012-09" db="EMBL/GenBank/DDBJ databases">
        <title>The Genome Sequence of Bacteroides oleiciplenus YIT 12058.</title>
        <authorList>
            <consortium name="The Broad Institute Genome Sequencing Platform"/>
            <person name="Earl A."/>
            <person name="Ward D."/>
            <person name="Feldgarden M."/>
            <person name="Gevers D."/>
            <person name="Morotomi M."/>
            <person name="Walker B."/>
            <person name="Young S.K."/>
            <person name="Zeng Q."/>
            <person name="Gargeya S."/>
            <person name="Fitzgerald M."/>
            <person name="Haas B."/>
            <person name="Abouelleil A."/>
            <person name="Alvarado L."/>
            <person name="Arachchi H.M."/>
            <person name="Berlin A.M."/>
            <person name="Chapman S.B."/>
            <person name="Goldberg J."/>
            <person name="Griggs A."/>
            <person name="Gujja S."/>
            <person name="Hansen M."/>
            <person name="Howarth C."/>
            <person name="Imamovic A."/>
            <person name="Larimer J."/>
            <person name="McCowen C."/>
            <person name="Montmayeur A."/>
            <person name="Murphy C."/>
            <person name="Neiman D."/>
            <person name="Pearson M."/>
            <person name="Priest M."/>
            <person name="Roberts A."/>
            <person name="Saif S."/>
            <person name="Shea T."/>
            <person name="Sisk P."/>
            <person name="Sykes S."/>
            <person name="Wortman J."/>
            <person name="Nusbaum C."/>
            <person name="Birren B."/>
        </authorList>
    </citation>
    <scope>NUCLEOTIDE SEQUENCE [LARGE SCALE GENOMIC DNA]</scope>
    <source>
        <strain evidence="6 7">YIT 12058</strain>
    </source>
</reference>
<evidence type="ECO:0000256" key="1">
    <source>
        <dbReference type="ARBA" id="ARBA00022617"/>
    </source>
</evidence>
<dbReference type="PROSITE" id="PS51007">
    <property type="entry name" value="CYTC"/>
    <property type="match status" value="1"/>
</dbReference>
<dbReference type="AlphaFoldDB" id="K9E1C4"/>
<dbReference type="GO" id="GO:0046872">
    <property type="term" value="F:metal ion binding"/>
    <property type="evidence" value="ECO:0007669"/>
    <property type="project" value="UniProtKB-KW"/>
</dbReference>
<dbReference type="eggNOG" id="COG3488">
    <property type="taxonomic scope" value="Bacteria"/>
</dbReference>
<evidence type="ECO:0000256" key="4">
    <source>
        <dbReference type="PROSITE-ProRule" id="PRU00433"/>
    </source>
</evidence>
<organism evidence="6 7">
    <name type="scientific">Bacteroides oleiciplenus YIT 12058</name>
    <dbReference type="NCBI Taxonomy" id="742727"/>
    <lineage>
        <taxon>Bacteria</taxon>
        <taxon>Pseudomonadati</taxon>
        <taxon>Bacteroidota</taxon>
        <taxon>Bacteroidia</taxon>
        <taxon>Bacteroidales</taxon>
        <taxon>Bacteroidaceae</taxon>
        <taxon>Bacteroides</taxon>
    </lineage>
</organism>
<evidence type="ECO:0000259" key="5">
    <source>
        <dbReference type="PROSITE" id="PS51007"/>
    </source>
</evidence>
<dbReference type="Gene3D" id="1.10.760.10">
    <property type="entry name" value="Cytochrome c-like domain"/>
    <property type="match status" value="1"/>
</dbReference>